<dbReference type="Pfam" id="PF16796">
    <property type="entry name" value="Microtub_bd"/>
    <property type="match status" value="1"/>
</dbReference>
<feature type="domain" description="Spindle pole body-associated protein Vik1/Cik1 microtubule binding" evidence="1">
    <location>
        <begin position="5"/>
        <end position="82"/>
    </location>
</feature>
<gene>
    <name evidence="2" type="ORF">Syun_021072</name>
</gene>
<evidence type="ECO:0000313" key="3">
    <source>
        <dbReference type="Proteomes" id="UP001420932"/>
    </source>
</evidence>
<name>A0AAP0IFE3_9MAGN</name>
<reference evidence="2 3" key="1">
    <citation type="submission" date="2024-01" db="EMBL/GenBank/DDBJ databases">
        <title>Genome assemblies of Stephania.</title>
        <authorList>
            <person name="Yang L."/>
        </authorList>
    </citation>
    <scope>NUCLEOTIDE SEQUENCE [LARGE SCALE GENOMIC DNA]</scope>
    <source>
        <strain evidence="2">YNDBR</strain>
        <tissue evidence="2">Leaf</tissue>
    </source>
</reference>
<dbReference type="Gene3D" id="3.40.850.10">
    <property type="entry name" value="Kinesin motor domain"/>
    <property type="match status" value="1"/>
</dbReference>
<evidence type="ECO:0000259" key="1">
    <source>
        <dbReference type="Pfam" id="PF16796"/>
    </source>
</evidence>
<protein>
    <recommendedName>
        <fullName evidence="1">Spindle pole body-associated protein Vik1/Cik1 microtubule binding domain-containing protein</fullName>
    </recommendedName>
</protein>
<dbReference type="GO" id="GO:0008017">
    <property type="term" value="F:microtubule binding"/>
    <property type="evidence" value="ECO:0007669"/>
    <property type="project" value="InterPro"/>
</dbReference>
<dbReference type="InterPro" id="IPR027417">
    <property type="entry name" value="P-loop_NTPase"/>
</dbReference>
<dbReference type="AlphaFoldDB" id="A0AAP0IFE3"/>
<dbReference type="InterPro" id="IPR036961">
    <property type="entry name" value="Kinesin_motor_dom_sf"/>
</dbReference>
<organism evidence="2 3">
    <name type="scientific">Stephania yunnanensis</name>
    <dbReference type="NCBI Taxonomy" id="152371"/>
    <lineage>
        <taxon>Eukaryota</taxon>
        <taxon>Viridiplantae</taxon>
        <taxon>Streptophyta</taxon>
        <taxon>Embryophyta</taxon>
        <taxon>Tracheophyta</taxon>
        <taxon>Spermatophyta</taxon>
        <taxon>Magnoliopsida</taxon>
        <taxon>Ranunculales</taxon>
        <taxon>Menispermaceae</taxon>
        <taxon>Menispermoideae</taxon>
        <taxon>Cissampelideae</taxon>
        <taxon>Stephania</taxon>
    </lineage>
</organism>
<dbReference type="SUPFAM" id="SSF52540">
    <property type="entry name" value="P-loop containing nucleoside triphosphate hydrolases"/>
    <property type="match status" value="1"/>
</dbReference>
<dbReference type="InterPro" id="IPR031852">
    <property type="entry name" value="Vik1/Cik1_MT-bd"/>
</dbReference>
<comment type="caution">
    <text evidence="2">The sequence shown here is derived from an EMBL/GenBank/DDBJ whole genome shotgun (WGS) entry which is preliminary data.</text>
</comment>
<evidence type="ECO:0000313" key="2">
    <source>
        <dbReference type="EMBL" id="KAK9114275.1"/>
    </source>
</evidence>
<dbReference type="EMBL" id="JBBNAF010000009">
    <property type="protein sequence ID" value="KAK9114275.1"/>
    <property type="molecule type" value="Genomic_DNA"/>
</dbReference>
<dbReference type="Proteomes" id="UP001420932">
    <property type="component" value="Unassembled WGS sequence"/>
</dbReference>
<sequence length="170" mass="19514">MRAIQGKVAIMADLNTMESRTEFEEQKILAWDLQNRIEDSNSEVVGQRHQFSFDKVFNPEESQEEVFAEISQLVQNVVDGHKVLDLRTLTWSRVEAKVRLRGLCGIIISKCLWPHVLWSFLVKAFDPLAYTWSILKTYGKAPIFDLPLLLKGKAANNFLSDKKGNSKEFL</sequence>
<keyword evidence="3" id="KW-1185">Reference proteome</keyword>
<accession>A0AAP0IFE3</accession>
<proteinExistence type="predicted"/>